<dbReference type="Gene3D" id="2.130.10.10">
    <property type="entry name" value="YVTN repeat-like/Quinoprotein amine dehydrogenase"/>
    <property type="match status" value="1"/>
</dbReference>
<dbReference type="KEGG" id="lcre:Pla8534_35850"/>
<keyword evidence="5" id="KW-1185">Reference proteome</keyword>
<keyword evidence="2" id="KW-0677">Repeat</keyword>
<proteinExistence type="predicted"/>
<evidence type="ECO:0000313" key="4">
    <source>
        <dbReference type="EMBL" id="QDU95768.1"/>
    </source>
</evidence>
<evidence type="ECO:0000256" key="2">
    <source>
        <dbReference type="ARBA" id="ARBA00022737"/>
    </source>
</evidence>
<dbReference type="OrthoDB" id="230341at2"/>
<feature type="repeat" description="WD" evidence="3">
    <location>
        <begin position="147"/>
        <end position="188"/>
    </location>
</feature>
<dbReference type="PANTHER" id="PTHR19848:SF8">
    <property type="entry name" value="F-BOX AND WD REPEAT DOMAIN CONTAINING 7"/>
    <property type="match status" value="1"/>
</dbReference>
<evidence type="ECO:0000256" key="3">
    <source>
        <dbReference type="PROSITE-ProRule" id="PRU00221"/>
    </source>
</evidence>
<accession>A0A518DVA5</accession>
<sequence length="351" mass="38121">MNAKTAPATQPQEQKTLETDRQICHARFSPCGKVLAGGCYDAAVRRWDFSGEEPVEMAPLLGHHGWTTSVGFVPSGGLLITADSWGQLTAWPYADKEAKPVWSHEQAHDGWIRNMAISQDGRFVATVGADHGVRLWSTTDGKRVREFVGHEQGVFAVAISPQVDELVTGDFNGVMKRWDLATGKLIAEAVFDTLHLTKVDAAVTGLRILHYHDSDTLLCAGSEPSTTGRMIGVPAVYFIDRKTLKLQRKVLLGETKDGYVFDLAWLADAGKYLIATSGQPGSGKLIVLAADAEKPEFENTKVSNLRTIALHPDQHQLAVISTNKGSQGNGTKLDEDGNYIGNTSPIALFQV</sequence>
<dbReference type="AlphaFoldDB" id="A0A518DVA5"/>
<evidence type="ECO:0000256" key="1">
    <source>
        <dbReference type="ARBA" id="ARBA00022574"/>
    </source>
</evidence>
<dbReference type="SUPFAM" id="SSF50978">
    <property type="entry name" value="WD40 repeat-like"/>
    <property type="match status" value="1"/>
</dbReference>
<dbReference type="PROSITE" id="PS50082">
    <property type="entry name" value="WD_REPEATS_2"/>
    <property type="match status" value="2"/>
</dbReference>
<keyword evidence="1 3" id="KW-0853">WD repeat</keyword>
<organism evidence="4 5">
    <name type="scientific">Lignipirellula cremea</name>
    <dbReference type="NCBI Taxonomy" id="2528010"/>
    <lineage>
        <taxon>Bacteria</taxon>
        <taxon>Pseudomonadati</taxon>
        <taxon>Planctomycetota</taxon>
        <taxon>Planctomycetia</taxon>
        <taxon>Pirellulales</taxon>
        <taxon>Pirellulaceae</taxon>
        <taxon>Lignipirellula</taxon>
    </lineage>
</organism>
<dbReference type="InterPro" id="IPR015943">
    <property type="entry name" value="WD40/YVTN_repeat-like_dom_sf"/>
</dbReference>
<dbReference type="SMART" id="SM00320">
    <property type="entry name" value="WD40"/>
    <property type="match status" value="4"/>
</dbReference>
<reference evidence="4 5" key="1">
    <citation type="submission" date="2019-02" db="EMBL/GenBank/DDBJ databases">
        <title>Deep-cultivation of Planctomycetes and their phenomic and genomic characterization uncovers novel biology.</title>
        <authorList>
            <person name="Wiegand S."/>
            <person name="Jogler M."/>
            <person name="Boedeker C."/>
            <person name="Pinto D."/>
            <person name="Vollmers J."/>
            <person name="Rivas-Marin E."/>
            <person name="Kohn T."/>
            <person name="Peeters S.H."/>
            <person name="Heuer A."/>
            <person name="Rast P."/>
            <person name="Oberbeckmann S."/>
            <person name="Bunk B."/>
            <person name="Jeske O."/>
            <person name="Meyerdierks A."/>
            <person name="Storesund J.E."/>
            <person name="Kallscheuer N."/>
            <person name="Luecker S."/>
            <person name="Lage O.M."/>
            <person name="Pohl T."/>
            <person name="Merkel B.J."/>
            <person name="Hornburger P."/>
            <person name="Mueller R.-W."/>
            <person name="Bruemmer F."/>
            <person name="Labrenz M."/>
            <person name="Spormann A.M."/>
            <person name="Op den Camp H."/>
            <person name="Overmann J."/>
            <person name="Amann R."/>
            <person name="Jetten M.S.M."/>
            <person name="Mascher T."/>
            <person name="Medema M.H."/>
            <person name="Devos D.P."/>
            <person name="Kaster A.-K."/>
            <person name="Ovreas L."/>
            <person name="Rohde M."/>
            <person name="Galperin M.Y."/>
            <person name="Jogler C."/>
        </authorList>
    </citation>
    <scope>NUCLEOTIDE SEQUENCE [LARGE SCALE GENOMIC DNA]</scope>
    <source>
        <strain evidence="4 5">Pla85_3_4</strain>
    </source>
</reference>
<gene>
    <name evidence="4" type="ORF">Pla8534_35850</name>
</gene>
<dbReference type="RefSeq" id="WP_145054468.1">
    <property type="nucleotide sequence ID" value="NZ_CP036433.1"/>
</dbReference>
<dbReference type="PROSITE" id="PS50294">
    <property type="entry name" value="WD_REPEATS_REGION"/>
    <property type="match status" value="2"/>
</dbReference>
<protein>
    <submittedName>
        <fullName evidence="4">WD domain, G-beta repeat</fullName>
    </submittedName>
</protein>
<dbReference type="Pfam" id="PF00400">
    <property type="entry name" value="WD40"/>
    <property type="match status" value="3"/>
</dbReference>
<dbReference type="EMBL" id="CP036433">
    <property type="protein sequence ID" value="QDU95768.1"/>
    <property type="molecule type" value="Genomic_DNA"/>
</dbReference>
<dbReference type="InterPro" id="IPR001680">
    <property type="entry name" value="WD40_rpt"/>
</dbReference>
<dbReference type="InterPro" id="IPR036322">
    <property type="entry name" value="WD40_repeat_dom_sf"/>
</dbReference>
<dbReference type="Proteomes" id="UP000317648">
    <property type="component" value="Chromosome"/>
</dbReference>
<dbReference type="PANTHER" id="PTHR19848">
    <property type="entry name" value="WD40 REPEAT PROTEIN"/>
    <property type="match status" value="1"/>
</dbReference>
<name>A0A518DVA5_9BACT</name>
<feature type="repeat" description="WD" evidence="3">
    <location>
        <begin position="105"/>
        <end position="146"/>
    </location>
</feature>
<evidence type="ECO:0000313" key="5">
    <source>
        <dbReference type="Proteomes" id="UP000317648"/>
    </source>
</evidence>